<reference evidence="10" key="1">
    <citation type="journal article" date="2017" name="Nucleic Acids Res.">
        <title>Proteogenomics produces comprehensive and highly accurate protein-coding gene annotation in a complete genome assembly of Malassezia sympodialis.</title>
        <authorList>
            <person name="Zhu Y."/>
            <person name="Engstroem P.G."/>
            <person name="Tellgren-Roth C."/>
            <person name="Baudo C.D."/>
            <person name="Kennell J.C."/>
            <person name="Sun S."/>
            <person name="Billmyre R.B."/>
            <person name="Schroeder M.S."/>
            <person name="Andersson A."/>
            <person name="Holm T."/>
            <person name="Sigurgeirsson B."/>
            <person name="Wu G."/>
            <person name="Sankaranarayanan S.R."/>
            <person name="Siddharthan R."/>
            <person name="Sanyal K."/>
            <person name="Lundeberg J."/>
            <person name="Nystedt B."/>
            <person name="Boekhout T."/>
            <person name="Dawson T.L. Jr."/>
            <person name="Heitman J."/>
            <person name="Scheynius A."/>
            <person name="Lehtioe J."/>
        </authorList>
    </citation>
    <scope>NUCLEOTIDE SEQUENCE [LARGE SCALE GENOMIC DNA]</scope>
    <source>
        <strain evidence="10">ATCC 42132</strain>
    </source>
</reference>
<evidence type="ECO:0000256" key="1">
    <source>
        <dbReference type="ARBA" id="ARBA00022723"/>
    </source>
</evidence>
<feature type="domain" description="GATA-type" evidence="6">
    <location>
        <begin position="586"/>
        <end position="624"/>
    </location>
</feature>
<dbReference type="GO" id="GO:0016874">
    <property type="term" value="F:ligase activity"/>
    <property type="evidence" value="ECO:0007669"/>
    <property type="project" value="UniProtKB-KW"/>
</dbReference>
<dbReference type="InterPro" id="IPR029617">
    <property type="entry name" value="Snt2"/>
</dbReference>
<dbReference type="Pfam" id="PF00628">
    <property type="entry name" value="PHD"/>
    <property type="match status" value="1"/>
</dbReference>
<evidence type="ECO:0000256" key="4">
    <source>
        <dbReference type="PROSITE-ProRule" id="PRU00094"/>
    </source>
</evidence>
<protein>
    <submittedName>
        <fullName evidence="9">Similar to S.cerevisiae protein SNT2 (Subunit of Snt2C complex, RING finger ubiquitin ligase (E3))</fullName>
    </submittedName>
</protein>
<sequence>MTPFKDRTASKRLTLRKDLNIGVNDFVYISAPWTYGFGEPYIVARVMGFQQNPDQQGRPNNHIRANLFFRMRDLTHRVNNDPRLLVATMHSDLFPVSAIRGKCRVKHRDLISNGSAPELTAWKRNDDHFYFYQLFDRYNHRFYDVIPTYKVKNAPEQVLSVLRERYSFIVAEMSMSAELCDTLRGCAVCHQWAATSESVRCDTCRKFFHMSCLSPPLQTKPAKGYCWNCAPCARSHDEIVEECGVGGGGLDSKVNTAARGPRGQSHTSKRTKAHLFGDVIPMEDEHELRTPADREGLRCFNGWPYRYFGQHTDAMDVLDSHDSIYPRAVTRLGSKYQMDLSSFEKNIHESRNRLESERIEEVDGTNVQMRLLKPGPRIKKRPQYQKRKRADATGTSAVDVFTQDANDTQEQLIERGLDENLIIISVPPPDLDWNRVDQYLKEVLAPKATIARCSYSFMNRALSILCDQKFNYEAAARIFAQSRDADFAYYPMTSKEINNIEQTILQKGGEMKHLKRALPSRSPAEIVQGVYQWKMRKLGERWRGKEKCKITLRGIRTVPGEQGRESSPTGSILSEQELEDMQDQKKTAKVGCAFCSTTMSPFWYKNLISAPGYALCVYCGQYWRKYAAETATAFITDDKRKAAYEKGSEQTNLGVLVPHASISSIYSKPEHLDSPVPMVQSEVGKCIMCRRSDPKKLLRSCAHCGMTGHQCCLGFTDKELDSEIWLCDTCANDEDPSASLLPCCVLCGETPNKRIIMSAVHNRKSIYNDPDCLNALDVYKPTECNNWVHLLCAMWTPDVMFADSIVMKPVEGVGSLPVSRYDVCCSICEEVKGVCVKCAEPTCRTQFHVSCAFLSQPACMLGFEIFPVKTSRRESVNTLTFKSETGHMCAQVWCKEHIGTAKSKKTYEFFEIDPKLKMNAMQAYARTHKQVTVSTNKSASLVESTHALLRRAKKLDALWTAGNRQVEQAGVIQPPQYDPMDLDEKRNVCEGFVDSKLQTCVKCHSDWSPLWWPVNDGAAYCCTMCHNDFVGTAVEV</sequence>
<dbReference type="SUPFAM" id="SSF57903">
    <property type="entry name" value="FYVE/PHD zinc finger"/>
    <property type="match status" value="2"/>
</dbReference>
<evidence type="ECO:0000259" key="6">
    <source>
        <dbReference type="PROSITE" id="PS50114"/>
    </source>
</evidence>
<dbReference type="PROSITE" id="PS51038">
    <property type="entry name" value="BAH"/>
    <property type="match status" value="1"/>
</dbReference>
<name>A0A1M7ZZX8_MALS4</name>
<dbReference type="PROSITE" id="PS50114">
    <property type="entry name" value="GATA_ZN_FINGER_2"/>
    <property type="match status" value="1"/>
</dbReference>
<dbReference type="PROSITE" id="PS50016">
    <property type="entry name" value="ZF_PHD_2"/>
    <property type="match status" value="1"/>
</dbReference>
<keyword evidence="10" id="KW-1185">Reference proteome</keyword>
<dbReference type="Proteomes" id="UP000186303">
    <property type="component" value="Chromosome 1"/>
</dbReference>
<dbReference type="InterPro" id="IPR019787">
    <property type="entry name" value="Znf_PHD-finger"/>
</dbReference>
<evidence type="ECO:0000313" key="10">
    <source>
        <dbReference type="Proteomes" id="UP000186303"/>
    </source>
</evidence>
<dbReference type="SMART" id="SM00249">
    <property type="entry name" value="PHD"/>
    <property type="match status" value="3"/>
</dbReference>
<dbReference type="InterPro" id="IPR043151">
    <property type="entry name" value="BAH_sf"/>
</dbReference>
<proteinExistence type="predicted"/>
<dbReference type="InterPro" id="IPR011011">
    <property type="entry name" value="Znf_FYVE_PHD"/>
</dbReference>
<evidence type="ECO:0000259" key="8">
    <source>
        <dbReference type="PROSITE" id="PS51805"/>
    </source>
</evidence>
<evidence type="ECO:0000259" key="7">
    <source>
        <dbReference type="PROSITE" id="PS51038"/>
    </source>
</evidence>
<dbReference type="GO" id="GO:0003682">
    <property type="term" value="F:chromatin binding"/>
    <property type="evidence" value="ECO:0007669"/>
    <property type="project" value="InterPro"/>
</dbReference>
<dbReference type="GO" id="GO:0043565">
    <property type="term" value="F:sequence-specific DNA binding"/>
    <property type="evidence" value="ECO:0007669"/>
    <property type="project" value="InterPro"/>
</dbReference>
<dbReference type="GO" id="GO:0048189">
    <property type="term" value="C:Lid2 complex"/>
    <property type="evidence" value="ECO:0007669"/>
    <property type="project" value="TreeGrafter"/>
</dbReference>
<dbReference type="GO" id="GO:0004842">
    <property type="term" value="F:ubiquitin-protein transferase activity"/>
    <property type="evidence" value="ECO:0007669"/>
    <property type="project" value="TreeGrafter"/>
</dbReference>
<dbReference type="PROSITE" id="PS51805">
    <property type="entry name" value="EPHD"/>
    <property type="match status" value="1"/>
</dbReference>
<feature type="domain" description="PHD-type" evidence="8">
    <location>
        <begin position="766"/>
        <end position="898"/>
    </location>
</feature>
<evidence type="ECO:0000256" key="3">
    <source>
        <dbReference type="ARBA" id="ARBA00022833"/>
    </source>
</evidence>
<dbReference type="PROSITE" id="PS01359">
    <property type="entry name" value="ZF_PHD_1"/>
    <property type="match status" value="1"/>
</dbReference>
<keyword evidence="3" id="KW-0862">Zinc</keyword>
<keyword evidence="1" id="KW-0479">Metal-binding</keyword>
<dbReference type="VEuPathDB" id="FungiDB:MSYG_0072"/>
<evidence type="ECO:0000313" key="9">
    <source>
        <dbReference type="EMBL" id="SHO75739.1"/>
    </source>
</evidence>
<dbReference type="PANTHER" id="PTHR47672">
    <property type="entry name" value="E3 UBIQUITIN-PROTEIN LIGASE SNT2"/>
    <property type="match status" value="1"/>
</dbReference>
<dbReference type="GO" id="GO:0008270">
    <property type="term" value="F:zinc ion binding"/>
    <property type="evidence" value="ECO:0007669"/>
    <property type="project" value="UniProtKB-KW"/>
</dbReference>
<dbReference type="GO" id="GO:0036205">
    <property type="term" value="P:histone catabolic process"/>
    <property type="evidence" value="ECO:0007669"/>
    <property type="project" value="TreeGrafter"/>
</dbReference>
<keyword evidence="9" id="KW-0436">Ligase</keyword>
<dbReference type="Pfam" id="PF13832">
    <property type="entry name" value="zf-HC5HC2H_2"/>
    <property type="match status" value="1"/>
</dbReference>
<dbReference type="Pfam" id="PF01426">
    <property type="entry name" value="BAH"/>
    <property type="match status" value="1"/>
</dbReference>
<accession>A0A1M7ZZX8</accession>
<dbReference type="InterPro" id="IPR019786">
    <property type="entry name" value="Zinc_finger_PHD-type_CS"/>
</dbReference>
<dbReference type="Gene3D" id="2.30.30.490">
    <property type="match status" value="1"/>
</dbReference>
<gene>
    <name evidence="9" type="ORF">MSYG_0072</name>
</gene>
<dbReference type="InterPro" id="IPR001965">
    <property type="entry name" value="Znf_PHD"/>
</dbReference>
<dbReference type="AlphaFoldDB" id="A0A1M7ZZX8"/>
<dbReference type="OrthoDB" id="1611972at2759"/>
<dbReference type="GO" id="GO:0006355">
    <property type="term" value="P:regulation of DNA-templated transcription"/>
    <property type="evidence" value="ECO:0007669"/>
    <property type="project" value="InterPro"/>
</dbReference>
<feature type="domain" description="PHD-type" evidence="5">
    <location>
        <begin position="183"/>
        <end position="235"/>
    </location>
</feature>
<dbReference type="EMBL" id="LT671821">
    <property type="protein sequence ID" value="SHO75739.1"/>
    <property type="molecule type" value="Genomic_DNA"/>
</dbReference>
<feature type="domain" description="BAH" evidence="7">
    <location>
        <begin position="19"/>
        <end position="146"/>
    </location>
</feature>
<dbReference type="PANTHER" id="PTHR47672:SF1">
    <property type="entry name" value="E3 UBIQUITIN-PROTEIN LIGASE SNT2"/>
    <property type="match status" value="1"/>
</dbReference>
<organism evidence="9 10">
    <name type="scientific">Malassezia sympodialis (strain ATCC 42132)</name>
    <name type="common">Atopic eczema-associated yeast</name>
    <dbReference type="NCBI Taxonomy" id="1230383"/>
    <lineage>
        <taxon>Eukaryota</taxon>
        <taxon>Fungi</taxon>
        <taxon>Dikarya</taxon>
        <taxon>Basidiomycota</taxon>
        <taxon>Ustilaginomycotina</taxon>
        <taxon>Malasseziomycetes</taxon>
        <taxon>Malasseziales</taxon>
        <taxon>Malasseziaceae</taxon>
        <taxon>Malassezia</taxon>
    </lineage>
</organism>
<evidence type="ECO:0000259" key="5">
    <source>
        <dbReference type="PROSITE" id="PS50016"/>
    </source>
</evidence>
<dbReference type="InterPro" id="IPR001025">
    <property type="entry name" value="BAH_dom"/>
</dbReference>
<dbReference type="InterPro" id="IPR013083">
    <property type="entry name" value="Znf_RING/FYVE/PHD"/>
</dbReference>
<dbReference type="InterPro" id="IPR034732">
    <property type="entry name" value="EPHD"/>
</dbReference>
<dbReference type="SMART" id="SM00439">
    <property type="entry name" value="BAH"/>
    <property type="match status" value="1"/>
</dbReference>
<keyword evidence="2 4" id="KW-0863">Zinc-finger</keyword>
<dbReference type="STRING" id="1230383.A0A1M7ZZX8"/>
<dbReference type="InterPro" id="IPR000679">
    <property type="entry name" value="Znf_GATA"/>
</dbReference>
<evidence type="ECO:0000256" key="2">
    <source>
        <dbReference type="ARBA" id="ARBA00022771"/>
    </source>
</evidence>
<dbReference type="OMA" id="WVMDEPP"/>
<dbReference type="Gene3D" id="3.30.40.10">
    <property type="entry name" value="Zinc/RING finger domain, C3HC4 (zinc finger)"/>
    <property type="match status" value="2"/>
</dbReference>